<evidence type="ECO:0000313" key="1">
    <source>
        <dbReference type="EMBL" id="CNW37990.1"/>
    </source>
</evidence>
<dbReference type="Proteomes" id="UP000039217">
    <property type="component" value="Unassembled WGS sequence"/>
</dbReference>
<protein>
    <submittedName>
        <fullName evidence="1">Uncharacterized protein</fullName>
    </submittedName>
</protein>
<evidence type="ECO:0000313" key="2">
    <source>
        <dbReference type="Proteomes" id="UP000039217"/>
    </source>
</evidence>
<organism evidence="1 2">
    <name type="scientific">Mycobacterium tuberculosis</name>
    <dbReference type="NCBI Taxonomy" id="1773"/>
    <lineage>
        <taxon>Bacteria</taxon>
        <taxon>Bacillati</taxon>
        <taxon>Actinomycetota</taxon>
        <taxon>Actinomycetes</taxon>
        <taxon>Mycobacteriales</taxon>
        <taxon>Mycobacteriaceae</taxon>
        <taxon>Mycobacterium</taxon>
        <taxon>Mycobacterium tuberculosis complex</taxon>
    </lineage>
</organism>
<dbReference type="AlphaFoldDB" id="A0A655FNQ6"/>
<proteinExistence type="predicted"/>
<reference evidence="1 2" key="1">
    <citation type="submission" date="2015-03" db="EMBL/GenBank/DDBJ databases">
        <authorList>
            <consortium name="Pathogen Informatics"/>
        </authorList>
    </citation>
    <scope>NUCLEOTIDE SEQUENCE [LARGE SCALE GENOMIC DNA]</scope>
    <source>
        <strain evidence="1 2">D00501624</strain>
    </source>
</reference>
<dbReference type="EMBL" id="CQQC01001958">
    <property type="protein sequence ID" value="CNW37990.1"/>
    <property type="molecule type" value="Genomic_DNA"/>
</dbReference>
<gene>
    <name evidence="1" type="ORF">ERS007661_03904</name>
</gene>
<name>A0A655FNQ6_MYCTX</name>
<accession>A0A655FNQ6</accession>
<sequence>MGQHVDLAASRAIGARARDDLEVLLNSEVAQDSPCGRLCLGGGDGQPDTGGAQVGQQRPDPVEQAVHRPTAGAVVGPVGYDRLLGGFAEPHGAQRLMHGRADDVSGQVAFGYWGTDVVERVSEAGYDSARRVGQRAVQIEDHQLRRFTRRRCAPCGGAWRRRAIGPARGRVGHDPIVVDEAVGQTATRWRCGIRR</sequence>